<dbReference type="Proteomes" id="UP000000225">
    <property type="component" value="Chromosome"/>
</dbReference>
<organism evidence="1 2">
    <name type="scientific">Aeromonas salmonicida (strain A449)</name>
    <dbReference type="NCBI Taxonomy" id="382245"/>
    <lineage>
        <taxon>Bacteria</taxon>
        <taxon>Pseudomonadati</taxon>
        <taxon>Pseudomonadota</taxon>
        <taxon>Gammaproteobacteria</taxon>
        <taxon>Aeromonadales</taxon>
        <taxon>Aeromonadaceae</taxon>
        <taxon>Aeromonas</taxon>
    </lineage>
</organism>
<proteinExistence type="predicted"/>
<gene>
    <name evidence="1" type="ordered locus">ASA_3665</name>
</gene>
<reference evidence="2" key="1">
    <citation type="journal article" date="2008" name="BMC Genomics">
        <title>The genome of Aeromonas salmonicida subsp. salmonicida A449: insights into the evolution of a fish pathogen.</title>
        <authorList>
            <person name="Reith M.E."/>
            <person name="Singh R.K."/>
            <person name="Curtis B."/>
            <person name="Boyd J.M."/>
            <person name="Bouevitch A."/>
            <person name="Kimball J."/>
            <person name="Munholland J."/>
            <person name="Murphy C."/>
            <person name="Sarty D."/>
            <person name="Williams J."/>
            <person name="Nash J.H."/>
            <person name="Johnson S.C."/>
            <person name="Brown L.L."/>
        </authorList>
    </citation>
    <scope>NUCLEOTIDE SEQUENCE [LARGE SCALE GENOMIC DNA]</scope>
    <source>
        <strain evidence="2">A449</strain>
    </source>
</reference>
<evidence type="ECO:0000313" key="1">
    <source>
        <dbReference type="EMBL" id="ABO91626.1"/>
    </source>
</evidence>
<accession>A4SRV4</accession>
<dbReference type="EMBL" id="CP000644">
    <property type="protein sequence ID" value="ABO91626.1"/>
    <property type="molecule type" value="Genomic_DNA"/>
</dbReference>
<evidence type="ECO:0000313" key="2">
    <source>
        <dbReference type="Proteomes" id="UP000000225"/>
    </source>
</evidence>
<dbReference type="KEGG" id="asa:ASA_3665"/>
<dbReference type="HOGENOM" id="CLU_1954940_0_0_6"/>
<sequence length="128" mass="14131">MAISIETPAPSTNSMTKGHPSGWPFVFSVPEQDAVSPKWRHVHDCALSDPGQCQRLSLLMTFDIVSMLASLHCFLSVSTFITGGSQVYPRCYLLFGRYRSVICPGLCSALFRCERVTLHSISAPLLPR</sequence>
<protein>
    <submittedName>
        <fullName evidence="1">Uncharacterized protein</fullName>
    </submittedName>
</protein>
<dbReference type="AlphaFoldDB" id="A4SRV4"/>
<name>A4SRV4_AERS4</name>